<dbReference type="InterPro" id="IPR027417">
    <property type="entry name" value="P-loop_NTPase"/>
</dbReference>
<dbReference type="OrthoDB" id="6118920at2759"/>
<evidence type="ECO:0000313" key="3">
    <source>
        <dbReference type="Proteomes" id="UP000554235"/>
    </source>
</evidence>
<dbReference type="GO" id="GO:0016787">
    <property type="term" value="F:hydrolase activity"/>
    <property type="evidence" value="ECO:0007669"/>
    <property type="project" value="UniProtKB-KW"/>
</dbReference>
<comment type="caution">
    <text evidence="2">The sequence shown here is derived from an EMBL/GenBank/DDBJ whole genome shotgun (WGS) entry which is preliminary data.</text>
</comment>
<gene>
    <name evidence="2" type="ORF">FALBO_15359</name>
</gene>
<dbReference type="Gene3D" id="3.40.50.300">
    <property type="entry name" value="P-loop containing nucleotide triphosphate hydrolases"/>
    <property type="match status" value="1"/>
</dbReference>
<sequence length="320" mass="35640">MARLHLGQPAQQPPPHHRALLIFYPFSQRRPDSHHEERCSGTRQCNVLAAHVCQEADITVLVASDSYKNDDVCFASLEPVDARDLDVSTTAEAAFPVAIGNGKREPLSGLAKLSIPDFELPEKEALQRSSWFISDRCGFDPLVYARKYVSDDAALEMQRQPSWIEDKARMTDSLIVVCEAGTPQLADDGVRLMPVSEEAWMQLFDEFCGLLYEVGLQYVVVPRTMLDLSERADFLPNASFWMIALQVSVPRAVCLHNAPRPVERGAFRPKVVPGGDGGLLRRETYREVCMAFGAGAISYSSGLLPGLFEGETQRVRREKD</sequence>
<evidence type="ECO:0000259" key="1">
    <source>
        <dbReference type="Pfam" id="PF13521"/>
    </source>
</evidence>
<dbReference type="InterPro" id="IPR038727">
    <property type="entry name" value="NadR/Ttd14_AAA_dom"/>
</dbReference>
<organism evidence="2 3">
    <name type="scientific">Fusarium albosuccineum</name>
    <dbReference type="NCBI Taxonomy" id="1237068"/>
    <lineage>
        <taxon>Eukaryota</taxon>
        <taxon>Fungi</taxon>
        <taxon>Dikarya</taxon>
        <taxon>Ascomycota</taxon>
        <taxon>Pezizomycotina</taxon>
        <taxon>Sordariomycetes</taxon>
        <taxon>Hypocreomycetidae</taxon>
        <taxon>Hypocreales</taxon>
        <taxon>Nectriaceae</taxon>
        <taxon>Fusarium</taxon>
        <taxon>Fusarium decemcellulare species complex</taxon>
    </lineage>
</organism>
<protein>
    <submittedName>
        <fullName evidence="2">P-loop containing nucleoside triphosphate hydrolase</fullName>
    </submittedName>
</protein>
<accession>A0A8H4KVY6</accession>
<proteinExistence type="predicted"/>
<evidence type="ECO:0000313" key="2">
    <source>
        <dbReference type="EMBL" id="KAF4456654.1"/>
    </source>
</evidence>
<keyword evidence="3" id="KW-1185">Reference proteome</keyword>
<name>A0A8H4KVY6_9HYPO</name>
<dbReference type="Pfam" id="PF13521">
    <property type="entry name" value="AAA_28"/>
    <property type="match status" value="1"/>
</dbReference>
<dbReference type="Proteomes" id="UP000554235">
    <property type="component" value="Unassembled WGS sequence"/>
</dbReference>
<reference evidence="2 3" key="1">
    <citation type="submission" date="2020-01" db="EMBL/GenBank/DDBJ databases">
        <title>Identification and distribution of gene clusters putatively required for synthesis of sphingolipid metabolism inhibitors in phylogenetically diverse species of the filamentous fungus Fusarium.</title>
        <authorList>
            <person name="Kim H.-S."/>
            <person name="Busman M."/>
            <person name="Brown D.W."/>
            <person name="Divon H."/>
            <person name="Uhlig S."/>
            <person name="Proctor R.H."/>
        </authorList>
    </citation>
    <scope>NUCLEOTIDE SEQUENCE [LARGE SCALE GENOMIC DNA]</scope>
    <source>
        <strain evidence="2 3">NRRL 20459</strain>
    </source>
</reference>
<dbReference type="AlphaFoldDB" id="A0A8H4KVY6"/>
<keyword evidence="2" id="KW-0378">Hydrolase</keyword>
<feature type="domain" description="NadR/Ttd14 AAA" evidence="1">
    <location>
        <begin position="123"/>
        <end position="224"/>
    </location>
</feature>
<dbReference type="EMBL" id="JAADYS010002652">
    <property type="protein sequence ID" value="KAF4456654.1"/>
    <property type="molecule type" value="Genomic_DNA"/>
</dbReference>